<dbReference type="InterPro" id="IPR052723">
    <property type="entry name" value="Acyl-CoA_thioesterase_PaaI"/>
</dbReference>
<dbReference type="PANTHER" id="PTHR42856:SF1">
    <property type="entry name" value="ACYL-COENZYME A THIOESTERASE PAAI"/>
    <property type="match status" value="1"/>
</dbReference>
<name>A0A2Y8ZXL5_9MICO</name>
<dbReference type="GO" id="GO:0016289">
    <property type="term" value="F:acyl-CoA hydrolase activity"/>
    <property type="evidence" value="ECO:0007669"/>
    <property type="project" value="TreeGrafter"/>
</dbReference>
<dbReference type="InterPro" id="IPR003736">
    <property type="entry name" value="PAAI_dom"/>
</dbReference>
<evidence type="ECO:0000313" key="5">
    <source>
        <dbReference type="Proteomes" id="UP000250028"/>
    </source>
</evidence>
<dbReference type="Gene3D" id="3.10.129.10">
    <property type="entry name" value="Hotdog Thioesterase"/>
    <property type="match status" value="1"/>
</dbReference>
<dbReference type="CDD" id="cd03443">
    <property type="entry name" value="PaaI_thioesterase"/>
    <property type="match status" value="1"/>
</dbReference>
<keyword evidence="5" id="KW-1185">Reference proteome</keyword>
<sequence>MVTDPQQIAELSTQEMWRTDAASQGLGMSVLAVAPGEATVSMTVREDMVNGWGIAHGGFITALADSAFAVACNSRGVVTVAAGIDVTFLAPARLGDVLVATAGERVLNGRNGIYDVDVTRDGEVIATLRGRSRATSRRNPAVTP</sequence>
<comment type="similarity">
    <text evidence="1">Belongs to the thioesterase PaaI family.</text>
</comment>
<dbReference type="InterPro" id="IPR011973">
    <property type="entry name" value="PaaD"/>
</dbReference>
<dbReference type="NCBIfam" id="TIGR00369">
    <property type="entry name" value="unchar_dom_1"/>
    <property type="match status" value="1"/>
</dbReference>
<dbReference type="NCBIfam" id="TIGR02286">
    <property type="entry name" value="PaaD"/>
    <property type="match status" value="1"/>
</dbReference>
<protein>
    <submittedName>
        <fullName evidence="4">Acyl-CoA thioesterase</fullName>
    </submittedName>
</protein>
<dbReference type="EMBL" id="UESZ01000001">
    <property type="protein sequence ID" value="SSA36028.1"/>
    <property type="molecule type" value="Genomic_DNA"/>
</dbReference>
<gene>
    <name evidence="4" type="ORF">SAMN04489750_3407</name>
</gene>
<proteinExistence type="inferred from homology"/>
<evidence type="ECO:0000256" key="1">
    <source>
        <dbReference type="ARBA" id="ARBA00008324"/>
    </source>
</evidence>
<dbReference type="Proteomes" id="UP000250028">
    <property type="component" value="Unassembled WGS sequence"/>
</dbReference>
<keyword evidence="2" id="KW-0378">Hydrolase</keyword>
<dbReference type="PANTHER" id="PTHR42856">
    <property type="entry name" value="ACYL-COENZYME A THIOESTERASE PAAI"/>
    <property type="match status" value="1"/>
</dbReference>
<organism evidence="4 5">
    <name type="scientific">Branchiibius hedensis</name>
    <dbReference type="NCBI Taxonomy" id="672460"/>
    <lineage>
        <taxon>Bacteria</taxon>
        <taxon>Bacillati</taxon>
        <taxon>Actinomycetota</taxon>
        <taxon>Actinomycetes</taxon>
        <taxon>Micrococcales</taxon>
        <taxon>Dermacoccaceae</taxon>
        <taxon>Branchiibius</taxon>
    </lineage>
</organism>
<dbReference type="InterPro" id="IPR029069">
    <property type="entry name" value="HotDog_dom_sf"/>
</dbReference>
<feature type="domain" description="Thioesterase" evidence="3">
    <location>
        <begin position="53"/>
        <end position="123"/>
    </location>
</feature>
<evidence type="ECO:0000259" key="3">
    <source>
        <dbReference type="Pfam" id="PF03061"/>
    </source>
</evidence>
<dbReference type="SUPFAM" id="SSF54637">
    <property type="entry name" value="Thioesterase/thiol ester dehydrase-isomerase"/>
    <property type="match status" value="1"/>
</dbReference>
<dbReference type="AlphaFoldDB" id="A0A2Y8ZXL5"/>
<dbReference type="FunFam" id="3.10.129.10:FF:000022">
    <property type="entry name" value="Phenylacetic acid degradation protein"/>
    <property type="match status" value="1"/>
</dbReference>
<dbReference type="Pfam" id="PF03061">
    <property type="entry name" value="4HBT"/>
    <property type="match status" value="1"/>
</dbReference>
<evidence type="ECO:0000313" key="4">
    <source>
        <dbReference type="EMBL" id="SSA36028.1"/>
    </source>
</evidence>
<accession>A0A2Y8ZXL5</accession>
<reference evidence="5" key="1">
    <citation type="submission" date="2016-10" db="EMBL/GenBank/DDBJ databases">
        <authorList>
            <person name="Varghese N."/>
            <person name="Submissions S."/>
        </authorList>
    </citation>
    <scope>NUCLEOTIDE SEQUENCE [LARGE SCALE GENOMIC DNA]</scope>
    <source>
        <strain evidence="5">DSM 22951</strain>
    </source>
</reference>
<dbReference type="InterPro" id="IPR006683">
    <property type="entry name" value="Thioestr_dom"/>
</dbReference>
<evidence type="ECO:0000256" key="2">
    <source>
        <dbReference type="ARBA" id="ARBA00022801"/>
    </source>
</evidence>